<evidence type="ECO:0000256" key="3">
    <source>
        <dbReference type="ARBA" id="ARBA00022692"/>
    </source>
</evidence>
<accession>A0ABT9WWM2</accession>
<evidence type="ECO:0000256" key="5">
    <source>
        <dbReference type="ARBA" id="ARBA00023136"/>
    </source>
</evidence>
<evidence type="ECO:0000256" key="6">
    <source>
        <dbReference type="SAM" id="Phobius"/>
    </source>
</evidence>
<keyword evidence="4 6" id="KW-1133">Transmembrane helix</keyword>
<dbReference type="InterPro" id="IPR014227">
    <property type="entry name" value="YtvI-like"/>
</dbReference>
<gene>
    <name evidence="7" type="ORF">J2S08_003577</name>
</gene>
<evidence type="ECO:0000256" key="1">
    <source>
        <dbReference type="ARBA" id="ARBA00004141"/>
    </source>
</evidence>
<protein>
    <submittedName>
        <fullName evidence="7">Sporulation integral membrane protein YtvI</fullName>
    </submittedName>
</protein>
<keyword evidence="3 6" id="KW-0812">Transmembrane</keyword>
<sequence length="352" mass="39346">MAAVFKKKYLIITLIILFLILIGYFILPVSVPIIMALATALILDPLTKFCQQRLRFKRKLAVLIVFLLFSLFIGFAAFFITTKVASEAVRLVESTPTYINEINQIWIKYKGHLQNLTNDLPEELVLGFASEVENFLDGLIQSLRLYLNIENITALLSFIPNYLVSFIVYLIALFLFMLELPSITKGIYSHLTDKTADAFKFMTSRLSYVFFGFFKAQFLVSIIIFAVALIGLFIITPEVALVMSIIIWIIDIIPIIGSIVILAPWSIYHLLAGNIALGTQLAILAVVLLIIRRTVEPKVMGSQIGLSPLATLISMYIGLKLIGILGFIVGPLLLIILKSAREAGIIKLNFKI</sequence>
<dbReference type="EMBL" id="JAUSTT010000025">
    <property type="protein sequence ID" value="MDQ0177696.1"/>
    <property type="molecule type" value="Genomic_DNA"/>
</dbReference>
<evidence type="ECO:0000256" key="4">
    <source>
        <dbReference type="ARBA" id="ARBA00022989"/>
    </source>
</evidence>
<dbReference type="InterPro" id="IPR002549">
    <property type="entry name" value="AI-2E-like"/>
</dbReference>
<evidence type="ECO:0000313" key="7">
    <source>
        <dbReference type="EMBL" id="MDQ0177696.1"/>
    </source>
</evidence>
<keyword evidence="8" id="KW-1185">Reference proteome</keyword>
<organism evidence="7 8">
    <name type="scientific">Bacillus chungangensis</name>
    <dbReference type="NCBI Taxonomy" id="587633"/>
    <lineage>
        <taxon>Bacteria</taxon>
        <taxon>Bacillati</taxon>
        <taxon>Bacillota</taxon>
        <taxon>Bacilli</taxon>
        <taxon>Bacillales</taxon>
        <taxon>Bacillaceae</taxon>
        <taxon>Bacillus</taxon>
    </lineage>
</organism>
<name>A0ABT9WWM2_9BACI</name>
<evidence type="ECO:0000256" key="2">
    <source>
        <dbReference type="ARBA" id="ARBA00009773"/>
    </source>
</evidence>
<keyword evidence="5 6" id="KW-0472">Membrane</keyword>
<comment type="caution">
    <text evidence="7">The sequence shown here is derived from an EMBL/GenBank/DDBJ whole genome shotgun (WGS) entry which is preliminary data.</text>
</comment>
<dbReference type="PANTHER" id="PTHR21716:SF68">
    <property type="entry name" value="TRANSPORT PROTEIN YTVI-RELATED"/>
    <property type="match status" value="1"/>
</dbReference>
<dbReference type="Proteomes" id="UP001223586">
    <property type="component" value="Unassembled WGS sequence"/>
</dbReference>
<comment type="similarity">
    <text evidence="2">Belongs to the autoinducer-2 exporter (AI-2E) (TC 2.A.86) family.</text>
</comment>
<feature type="transmembrane region" description="Helical" evidence="6">
    <location>
        <begin position="208"/>
        <end position="235"/>
    </location>
</feature>
<feature type="transmembrane region" description="Helical" evidence="6">
    <location>
        <begin position="9"/>
        <end position="27"/>
    </location>
</feature>
<evidence type="ECO:0000313" key="8">
    <source>
        <dbReference type="Proteomes" id="UP001223586"/>
    </source>
</evidence>
<dbReference type="Pfam" id="PF01594">
    <property type="entry name" value="AI-2E_transport"/>
    <property type="match status" value="1"/>
</dbReference>
<feature type="transmembrane region" description="Helical" evidence="6">
    <location>
        <begin position="62"/>
        <end position="81"/>
    </location>
</feature>
<feature type="transmembrane region" description="Helical" evidence="6">
    <location>
        <begin position="311"/>
        <end position="337"/>
    </location>
</feature>
<dbReference type="NCBIfam" id="TIGR02872">
    <property type="entry name" value="spore_ytvI"/>
    <property type="match status" value="1"/>
</dbReference>
<feature type="transmembrane region" description="Helical" evidence="6">
    <location>
        <begin position="270"/>
        <end position="291"/>
    </location>
</feature>
<feature type="transmembrane region" description="Helical" evidence="6">
    <location>
        <begin position="241"/>
        <end position="263"/>
    </location>
</feature>
<dbReference type="PANTHER" id="PTHR21716">
    <property type="entry name" value="TRANSMEMBRANE PROTEIN"/>
    <property type="match status" value="1"/>
</dbReference>
<proteinExistence type="inferred from homology"/>
<comment type="subcellular location">
    <subcellularLocation>
        <location evidence="1">Membrane</location>
        <topology evidence="1">Multi-pass membrane protein</topology>
    </subcellularLocation>
</comment>
<feature type="transmembrane region" description="Helical" evidence="6">
    <location>
        <begin position="152"/>
        <end position="178"/>
    </location>
</feature>
<reference evidence="7 8" key="1">
    <citation type="submission" date="2023-07" db="EMBL/GenBank/DDBJ databases">
        <title>Genomic Encyclopedia of Type Strains, Phase IV (KMG-IV): sequencing the most valuable type-strain genomes for metagenomic binning, comparative biology and taxonomic classification.</title>
        <authorList>
            <person name="Goeker M."/>
        </authorList>
    </citation>
    <scope>NUCLEOTIDE SEQUENCE [LARGE SCALE GENOMIC DNA]</scope>
    <source>
        <strain evidence="7 8">DSM 23837</strain>
    </source>
</reference>
<dbReference type="RefSeq" id="WP_307231909.1">
    <property type="nucleotide sequence ID" value="NZ_JAUSTT010000025.1"/>
</dbReference>